<dbReference type="InterPro" id="IPR010730">
    <property type="entry name" value="HET"/>
</dbReference>
<dbReference type="RefSeq" id="XP_022479863.1">
    <property type="nucleotide sequence ID" value="XM_022613479.1"/>
</dbReference>
<keyword evidence="3" id="KW-1185">Reference proteome</keyword>
<reference evidence="2 3" key="1">
    <citation type="submission" date="2016-09" db="EMBL/GenBank/DDBJ databases">
        <authorList>
            <person name="Capua I."/>
            <person name="De Benedictis P."/>
            <person name="Joannis T."/>
            <person name="Lombin L.H."/>
            <person name="Cattoli G."/>
        </authorList>
    </citation>
    <scope>NUCLEOTIDE SEQUENCE [LARGE SCALE GENOMIC DNA]</scope>
    <source>
        <strain evidence="2 3">IMI 309357</strain>
    </source>
</reference>
<comment type="caution">
    <text evidence="2">The sequence shown here is derived from an EMBL/GenBank/DDBJ whole genome shotgun (WGS) entry which is preliminary data.</text>
</comment>
<dbReference type="AlphaFoldDB" id="A0A1G4BMU0"/>
<feature type="domain" description="Heterokaryon incompatibility" evidence="1">
    <location>
        <begin position="79"/>
        <end position="239"/>
    </location>
</feature>
<organism evidence="2 3">
    <name type="scientific">Colletotrichum orchidophilum</name>
    <dbReference type="NCBI Taxonomy" id="1209926"/>
    <lineage>
        <taxon>Eukaryota</taxon>
        <taxon>Fungi</taxon>
        <taxon>Dikarya</taxon>
        <taxon>Ascomycota</taxon>
        <taxon>Pezizomycotina</taxon>
        <taxon>Sordariomycetes</taxon>
        <taxon>Hypocreomycetidae</taxon>
        <taxon>Glomerellales</taxon>
        <taxon>Glomerellaceae</taxon>
        <taxon>Colletotrichum</taxon>
    </lineage>
</organism>
<dbReference type="Pfam" id="PF06985">
    <property type="entry name" value="HET"/>
    <property type="match status" value="1"/>
</dbReference>
<dbReference type="EMBL" id="MJBS01000010">
    <property type="protein sequence ID" value="OHF02724.1"/>
    <property type="molecule type" value="Genomic_DNA"/>
</dbReference>
<dbReference type="PANTHER" id="PTHR33112">
    <property type="entry name" value="DOMAIN PROTEIN, PUTATIVE-RELATED"/>
    <property type="match status" value="1"/>
</dbReference>
<dbReference type="STRING" id="1209926.A0A1G4BMU0"/>
<dbReference type="OrthoDB" id="5362512at2759"/>
<dbReference type="Proteomes" id="UP000176998">
    <property type="component" value="Unassembled WGS sequence"/>
</dbReference>
<name>A0A1G4BMU0_9PEZI</name>
<evidence type="ECO:0000313" key="3">
    <source>
        <dbReference type="Proteomes" id="UP000176998"/>
    </source>
</evidence>
<accession>A0A1G4BMU0</accession>
<protein>
    <submittedName>
        <fullName evidence="2">Heterokaryon incompatibility protein</fullName>
    </submittedName>
</protein>
<gene>
    <name evidence="2" type="ORF">CORC01_01825</name>
</gene>
<dbReference type="GeneID" id="34554989"/>
<proteinExistence type="predicted"/>
<sequence>MRSDVIDFSRDWEPYDYGVEKDGIFWLDFKFESDAWRNGIWSDGWGARANAYQGDVVGEINDEKARLVMSDNLPSTTPYIALSYCWGPPSVIKPQLITTAATFADSQTGIPLEKMPATIRDAVVFARHMKVEYIRIDALCIIQDNSEDWAREAALMFAVYRHATLTLVAAAGDTSHLGFLQRTSAGPSIVVPFQSGRENAQVSGTSILSALNEHRTWDADYPSHMHNRAWATRAWTYQEDLISTRVLYFDNNTSYFRCQTERRLEHGTNVYANVQNWHNLLSPAPKDIPYPEGKERRESLHERWKDLIVEYTRRQLTVANDKFSALSGLARAFSSALGDEYVAGLWQRDLVREMLWQTVMQPSSPQEWRAPSWSWASSDAEIGWDLRFTLPLIQQCSIEDIQMKAAGQDSFGRLESAWIVLCAVYVPVVLRPVAQAESDQDTHCWFTYHRVELGFQSDTHLAEVLFHDDGNVKGNGSLDAVAPSGLRNDDTFKLATFSQAVNLTDVSAVVLALRCITLGVDERSGEREFSSPLFPTGLLVRGVPNNGEQRESLPVYKRLGTFRTGTLGQAEAWSSHSQSRLKLV</sequence>
<evidence type="ECO:0000259" key="1">
    <source>
        <dbReference type="Pfam" id="PF06985"/>
    </source>
</evidence>
<evidence type="ECO:0000313" key="2">
    <source>
        <dbReference type="EMBL" id="OHF02724.1"/>
    </source>
</evidence>
<dbReference type="PANTHER" id="PTHR33112:SF16">
    <property type="entry name" value="HETEROKARYON INCOMPATIBILITY DOMAIN-CONTAINING PROTEIN"/>
    <property type="match status" value="1"/>
</dbReference>